<dbReference type="Proteomes" id="UP001331515">
    <property type="component" value="Unassembled WGS sequence"/>
</dbReference>
<evidence type="ECO:0000313" key="3">
    <source>
        <dbReference type="Proteomes" id="UP001331515"/>
    </source>
</evidence>
<protein>
    <submittedName>
        <fullName evidence="2">Uncharacterized protein</fullName>
    </submittedName>
</protein>
<feature type="compositionally biased region" description="Basic and acidic residues" evidence="1">
    <location>
        <begin position="24"/>
        <end position="73"/>
    </location>
</feature>
<name>A0AAN8EBA0_CHAGU</name>
<dbReference type="AlphaFoldDB" id="A0AAN8EBA0"/>
<keyword evidence="3" id="KW-1185">Reference proteome</keyword>
<proteinExistence type="predicted"/>
<reference evidence="2 3" key="1">
    <citation type="journal article" date="2023" name="Mol. Biol. Evol.">
        <title>Genomics of Secondarily Temperate Adaptation in the Only Non-Antarctic Icefish.</title>
        <authorList>
            <person name="Rivera-Colon A.G."/>
            <person name="Rayamajhi N."/>
            <person name="Minhas B.F."/>
            <person name="Madrigal G."/>
            <person name="Bilyk K.T."/>
            <person name="Yoon V."/>
            <person name="Hune M."/>
            <person name="Gregory S."/>
            <person name="Cheng C.H.C."/>
            <person name="Catchen J.M."/>
        </authorList>
    </citation>
    <scope>NUCLEOTIDE SEQUENCE [LARGE SCALE GENOMIC DNA]</scope>
    <source>
        <tissue evidence="2">White muscle</tissue>
    </source>
</reference>
<feature type="region of interest" description="Disordered" evidence="1">
    <location>
        <begin position="24"/>
        <end position="82"/>
    </location>
</feature>
<evidence type="ECO:0000313" key="2">
    <source>
        <dbReference type="EMBL" id="KAK5936280.1"/>
    </source>
</evidence>
<dbReference type="EMBL" id="JAURVH010000042">
    <property type="protein sequence ID" value="KAK5936280.1"/>
    <property type="molecule type" value="Genomic_DNA"/>
</dbReference>
<organism evidence="2 3">
    <name type="scientific">Champsocephalus gunnari</name>
    <name type="common">Mackerel icefish</name>
    <dbReference type="NCBI Taxonomy" id="52237"/>
    <lineage>
        <taxon>Eukaryota</taxon>
        <taxon>Metazoa</taxon>
        <taxon>Chordata</taxon>
        <taxon>Craniata</taxon>
        <taxon>Vertebrata</taxon>
        <taxon>Euteleostomi</taxon>
        <taxon>Actinopterygii</taxon>
        <taxon>Neopterygii</taxon>
        <taxon>Teleostei</taxon>
        <taxon>Neoteleostei</taxon>
        <taxon>Acanthomorphata</taxon>
        <taxon>Eupercaria</taxon>
        <taxon>Perciformes</taxon>
        <taxon>Notothenioidei</taxon>
        <taxon>Channichthyidae</taxon>
        <taxon>Champsocephalus</taxon>
    </lineage>
</organism>
<accession>A0AAN8EBA0</accession>
<gene>
    <name evidence="2" type="ORF">CgunFtcFv8_027876</name>
</gene>
<comment type="caution">
    <text evidence="2">The sequence shown here is derived from an EMBL/GenBank/DDBJ whole genome shotgun (WGS) entry which is preliminary data.</text>
</comment>
<sequence length="82" mass="9265">MAGIEEMQAEEIGNDKLMDAVRKQEMEENKERNENKDAKKGENGEHLEVNTKKTAKEKEFDGKEIMAKPEVRAHPPPAALTC</sequence>
<evidence type="ECO:0000256" key="1">
    <source>
        <dbReference type="SAM" id="MobiDB-lite"/>
    </source>
</evidence>